<keyword evidence="1" id="KW-1133">Transmembrane helix</keyword>
<evidence type="ECO:0000313" key="3">
    <source>
        <dbReference type="Proteomes" id="UP001378592"/>
    </source>
</evidence>
<dbReference type="AlphaFoldDB" id="A0AAN9W565"/>
<reference evidence="2 3" key="1">
    <citation type="submission" date="2024-03" db="EMBL/GenBank/DDBJ databases">
        <title>The genome assembly and annotation of the cricket Gryllus longicercus Weissman &amp; Gray.</title>
        <authorList>
            <person name="Szrajer S."/>
            <person name="Gray D."/>
            <person name="Ylla G."/>
        </authorList>
    </citation>
    <scope>NUCLEOTIDE SEQUENCE [LARGE SCALE GENOMIC DNA]</scope>
    <source>
        <strain evidence="2">DAG 2021-001</strain>
        <tissue evidence="2">Whole body minus gut</tissue>
    </source>
</reference>
<dbReference type="EMBL" id="JAZDUA010000003">
    <property type="protein sequence ID" value="KAK7874331.1"/>
    <property type="molecule type" value="Genomic_DNA"/>
</dbReference>
<keyword evidence="3" id="KW-1185">Reference proteome</keyword>
<proteinExistence type="predicted"/>
<protein>
    <submittedName>
        <fullName evidence="2">Uncharacterized protein</fullName>
    </submittedName>
</protein>
<name>A0AAN9W565_9ORTH</name>
<accession>A0AAN9W565</accession>
<gene>
    <name evidence="2" type="ORF">R5R35_007805</name>
</gene>
<evidence type="ECO:0000313" key="2">
    <source>
        <dbReference type="EMBL" id="KAK7874331.1"/>
    </source>
</evidence>
<comment type="caution">
    <text evidence="2">The sequence shown here is derived from an EMBL/GenBank/DDBJ whole genome shotgun (WGS) entry which is preliminary data.</text>
</comment>
<dbReference type="Proteomes" id="UP001378592">
    <property type="component" value="Unassembled WGS sequence"/>
</dbReference>
<organism evidence="2 3">
    <name type="scientific">Gryllus longicercus</name>
    <dbReference type="NCBI Taxonomy" id="2509291"/>
    <lineage>
        <taxon>Eukaryota</taxon>
        <taxon>Metazoa</taxon>
        <taxon>Ecdysozoa</taxon>
        <taxon>Arthropoda</taxon>
        <taxon>Hexapoda</taxon>
        <taxon>Insecta</taxon>
        <taxon>Pterygota</taxon>
        <taxon>Neoptera</taxon>
        <taxon>Polyneoptera</taxon>
        <taxon>Orthoptera</taxon>
        <taxon>Ensifera</taxon>
        <taxon>Gryllidea</taxon>
        <taxon>Grylloidea</taxon>
        <taxon>Gryllidae</taxon>
        <taxon>Gryllinae</taxon>
        <taxon>Gryllus</taxon>
    </lineage>
</organism>
<feature type="transmembrane region" description="Helical" evidence="1">
    <location>
        <begin position="52"/>
        <end position="74"/>
    </location>
</feature>
<evidence type="ECO:0000256" key="1">
    <source>
        <dbReference type="SAM" id="Phobius"/>
    </source>
</evidence>
<sequence length="136" mass="15108">MDARGTGQALFDAAAALSESRVPSPDGAPRTTGSRDGEYCNRLEQCCDANCWPSIIVTCFLVVFFVLIVLICFCKYCIKALYESGWATRGFGERRGLLLHAQRTDLPPPYYTVVQASYLPSYEESRAMGKTQLQHV</sequence>
<keyword evidence="1" id="KW-0812">Transmembrane</keyword>
<keyword evidence="1" id="KW-0472">Membrane</keyword>